<keyword evidence="1" id="KW-0732">Signal</keyword>
<dbReference type="InterPro" id="IPR050261">
    <property type="entry name" value="FrsA_esterase"/>
</dbReference>
<dbReference type="InterPro" id="IPR006311">
    <property type="entry name" value="TAT_signal"/>
</dbReference>
<evidence type="ECO:0000256" key="1">
    <source>
        <dbReference type="SAM" id="SignalP"/>
    </source>
</evidence>
<gene>
    <name evidence="3" type="ORF">IFJ75_09330</name>
</gene>
<keyword evidence="3" id="KW-0378">Hydrolase</keyword>
<keyword evidence="4" id="KW-1185">Reference proteome</keyword>
<feature type="signal peptide" evidence="1">
    <location>
        <begin position="1"/>
        <end position="29"/>
    </location>
</feature>
<name>A0A975C529_9CAUL</name>
<dbReference type="GO" id="GO:0016787">
    <property type="term" value="F:hydrolase activity"/>
    <property type="evidence" value="ECO:0007669"/>
    <property type="project" value="UniProtKB-KW"/>
</dbReference>
<sequence>MDLTRRTGLGLLAASIAATAGGAPAWAQAAPRIATGTYPSGGEDITVVLFSPPTEGLPMAGAGILLLHGGGGAALEIRRWLEDATRLAARGYTVAFPAWFGADPEGRREGRGAFQRQAALDGFNWLATQPGVDPGRIGIIGFSRGGFMACELAVSDAPARAVVAIAAGGRREVEQILRKPPTLLILADGDPVVEPGVTRNWERTLRRAGVHVEVEVLDSDHHVPEPAEWRGIFDTAHRFLRDELRSGA</sequence>
<dbReference type="InterPro" id="IPR029058">
    <property type="entry name" value="AB_hydrolase_fold"/>
</dbReference>
<dbReference type="PANTHER" id="PTHR22946">
    <property type="entry name" value="DIENELACTONE HYDROLASE DOMAIN-CONTAINING PROTEIN-RELATED"/>
    <property type="match status" value="1"/>
</dbReference>
<evidence type="ECO:0000313" key="4">
    <source>
        <dbReference type="Proteomes" id="UP000663918"/>
    </source>
</evidence>
<feature type="domain" description="Dienelactone hydrolase" evidence="2">
    <location>
        <begin position="63"/>
        <end position="219"/>
    </location>
</feature>
<dbReference type="KEGG" id="bgoe:IFJ75_09330"/>
<evidence type="ECO:0000313" key="3">
    <source>
        <dbReference type="EMBL" id="QTC93017.1"/>
    </source>
</evidence>
<feature type="chain" id="PRO_5036718454" evidence="1">
    <location>
        <begin position="30"/>
        <end position="248"/>
    </location>
</feature>
<dbReference type="PANTHER" id="PTHR22946:SF0">
    <property type="entry name" value="DIENELACTONE HYDROLASE DOMAIN-CONTAINING PROTEIN"/>
    <property type="match status" value="1"/>
</dbReference>
<protein>
    <submittedName>
        <fullName evidence="3">Dienelactone hydrolase family protein</fullName>
    </submittedName>
</protein>
<dbReference type="InterPro" id="IPR002925">
    <property type="entry name" value="Dienelactn_hydro"/>
</dbReference>
<dbReference type="Pfam" id="PF01738">
    <property type="entry name" value="DLH"/>
    <property type="match status" value="1"/>
</dbReference>
<accession>A0A975C529</accession>
<dbReference type="Proteomes" id="UP000663918">
    <property type="component" value="Chromosome"/>
</dbReference>
<dbReference type="SUPFAM" id="SSF53474">
    <property type="entry name" value="alpha/beta-Hydrolases"/>
    <property type="match status" value="1"/>
</dbReference>
<dbReference type="Gene3D" id="3.40.50.1820">
    <property type="entry name" value="alpha/beta hydrolase"/>
    <property type="match status" value="1"/>
</dbReference>
<dbReference type="RefSeq" id="WP_207932295.1">
    <property type="nucleotide sequence ID" value="NZ_CP062222.1"/>
</dbReference>
<evidence type="ECO:0000259" key="2">
    <source>
        <dbReference type="Pfam" id="PF01738"/>
    </source>
</evidence>
<organism evidence="3 4">
    <name type="scientific">Brevundimonas goettingensis</name>
    <dbReference type="NCBI Taxonomy" id="2774190"/>
    <lineage>
        <taxon>Bacteria</taxon>
        <taxon>Pseudomonadati</taxon>
        <taxon>Pseudomonadota</taxon>
        <taxon>Alphaproteobacteria</taxon>
        <taxon>Caulobacterales</taxon>
        <taxon>Caulobacteraceae</taxon>
        <taxon>Brevundimonas</taxon>
    </lineage>
</organism>
<reference evidence="3" key="1">
    <citation type="submission" date="2020-09" db="EMBL/GenBank/DDBJ databases">
        <title>Brevundimonas sp. LVF2 isolated from a puddle in Goettingen, Germany.</title>
        <authorList>
            <person name="Friedrich I."/>
            <person name="Klassen A."/>
            <person name="Hannes N."/>
            <person name="Schneider D."/>
            <person name="Hertel R."/>
            <person name="Daniel R."/>
        </authorList>
    </citation>
    <scope>NUCLEOTIDE SEQUENCE</scope>
    <source>
        <strain evidence="3">LVF2</strain>
    </source>
</reference>
<dbReference type="PROSITE" id="PS51318">
    <property type="entry name" value="TAT"/>
    <property type="match status" value="1"/>
</dbReference>
<proteinExistence type="predicted"/>
<dbReference type="EMBL" id="CP062222">
    <property type="protein sequence ID" value="QTC93017.1"/>
    <property type="molecule type" value="Genomic_DNA"/>
</dbReference>
<dbReference type="AlphaFoldDB" id="A0A975C529"/>